<dbReference type="InterPro" id="IPR002818">
    <property type="entry name" value="DJ-1/PfpI"/>
</dbReference>
<reference evidence="3" key="1">
    <citation type="submission" date="2017-04" db="EMBL/GenBank/DDBJ databases">
        <authorList>
            <person name="Varghese N."/>
            <person name="Submissions S."/>
        </authorList>
    </citation>
    <scope>NUCLEOTIDE SEQUENCE [LARGE SCALE GENOMIC DNA]</scope>
    <source>
        <strain evidence="3">LMG 29540</strain>
    </source>
</reference>
<gene>
    <name evidence="2" type="ORF">SAMN06265784_101522</name>
</gene>
<dbReference type="InterPro" id="IPR029062">
    <property type="entry name" value="Class_I_gatase-like"/>
</dbReference>
<feature type="domain" description="DJ-1/PfpI" evidence="1">
    <location>
        <begin position="14"/>
        <end position="163"/>
    </location>
</feature>
<dbReference type="EMBL" id="FXAT01000001">
    <property type="protein sequence ID" value="SMG12024.1"/>
    <property type="molecule type" value="Genomic_DNA"/>
</dbReference>
<protein>
    <submittedName>
        <fullName evidence="2">Cyclohexyl-isocyanide hydratase</fullName>
    </submittedName>
</protein>
<keyword evidence="3" id="KW-1185">Reference proteome</keyword>
<proteinExistence type="predicted"/>
<dbReference type="Gene3D" id="3.40.50.880">
    <property type="match status" value="1"/>
</dbReference>
<dbReference type="Pfam" id="PF01965">
    <property type="entry name" value="DJ-1_PfpI"/>
    <property type="match status" value="1"/>
</dbReference>
<accession>A0A1X7ICY4</accession>
<sequence>MTIPLDIHLKIGGIIFPNMDQCDFTGPFEALARVPNSSFMTIWKDRNPVRDLAGMQLLADTTFDEVPQLDVLLVPGGYGQEALMNDETVLSFIRRQAAGARYVYSVCTGALICGAAGLLQGKRATTHWTAMDVLPLYGAIPTDERVVIDGQFVSAGGVTSGIDGSLIVVSLLRGETVAQELQLYMAYDPKPPFHAGSPATAPDSILATITERARAITEKRMATGRAYQSRIGGA</sequence>
<evidence type="ECO:0000313" key="2">
    <source>
        <dbReference type="EMBL" id="SMG12024.1"/>
    </source>
</evidence>
<dbReference type="AlphaFoldDB" id="A0A1X7ICY4"/>
<evidence type="ECO:0000259" key="1">
    <source>
        <dbReference type="Pfam" id="PF01965"/>
    </source>
</evidence>
<name>A0A1X7ICY4_9BURK</name>
<dbReference type="CDD" id="cd03139">
    <property type="entry name" value="GATase1_PfpI_2"/>
    <property type="match status" value="1"/>
</dbReference>
<dbReference type="PANTHER" id="PTHR43130:SF2">
    <property type="entry name" value="DJ-1_PFPI DOMAIN-CONTAINING PROTEIN"/>
    <property type="match status" value="1"/>
</dbReference>
<dbReference type="Proteomes" id="UP000193228">
    <property type="component" value="Unassembled WGS sequence"/>
</dbReference>
<dbReference type="GO" id="GO:0006355">
    <property type="term" value="P:regulation of DNA-templated transcription"/>
    <property type="evidence" value="ECO:0007669"/>
    <property type="project" value="TreeGrafter"/>
</dbReference>
<dbReference type="PANTHER" id="PTHR43130">
    <property type="entry name" value="ARAC-FAMILY TRANSCRIPTIONAL REGULATOR"/>
    <property type="match status" value="1"/>
</dbReference>
<dbReference type="STRING" id="1515439.SAMN06265784_101522"/>
<organism evidence="2 3">
    <name type="scientific">Paraburkholderia susongensis</name>
    <dbReference type="NCBI Taxonomy" id="1515439"/>
    <lineage>
        <taxon>Bacteria</taxon>
        <taxon>Pseudomonadati</taxon>
        <taxon>Pseudomonadota</taxon>
        <taxon>Betaproteobacteria</taxon>
        <taxon>Burkholderiales</taxon>
        <taxon>Burkholderiaceae</taxon>
        <taxon>Paraburkholderia</taxon>
    </lineage>
</organism>
<dbReference type="RefSeq" id="WP_244195907.1">
    <property type="nucleotide sequence ID" value="NZ_FXAT01000001.1"/>
</dbReference>
<dbReference type="SUPFAM" id="SSF52317">
    <property type="entry name" value="Class I glutamine amidotransferase-like"/>
    <property type="match status" value="1"/>
</dbReference>
<evidence type="ECO:0000313" key="3">
    <source>
        <dbReference type="Proteomes" id="UP000193228"/>
    </source>
</evidence>
<dbReference type="InterPro" id="IPR052158">
    <property type="entry name" value="INH-QAR"/>
</dbReference>